<dbReference type="Proteomes" id="UP000048984">
    <property type="component" value="Unassembled WGS sequence"/>
</dbReference>
<reference evidence="2 3" key="1">
    <citation type="submission" date="2015-09" db="EMBL/GenBank/DDBJ databases">
        <authorList>
            <person name="Jackson K.R."/>
            <person name="Lunt B.L."/>
            <person name="Fisher J.N.B."/>
            <person name="Gardner A.V."/>
            <person name="Bailey M.E."/>
            <person name="Deus L.M."/>
            <person name="Earl A.S."/>
            <person name="Gibby P.D."/>
            <person name="Hartmann K.A."/>
            <person name="Liu J.E."/>
            <person name="Manci A.M."/>
            <person name="Nielsen D.A."/>
            <person name="Solomon M.B."/>
            <person name="Breakwell D.P."/>
            <person name="Burnett S.H."/>
            <person name="Grose J.H."/>
        </authorList>
    </citation>
    <scope>NUCLEOTIDE SEQUENCE [LARGE SCALE GENOMIC DNA]</scope>
    <source>
        <strain evidence="2 3">16</strain>
    </source>
</reference>
<dbReference type="PANTHER" id="PTHR39327:SF1">
    <property type="entry name" value="BLR5470 PROTEIN"/>
    <property type="match status" value="1"/>
</dbReference>
<evidence type="ECO:0000313" key="2">
    <source>
        <dbReference type="EMBL" id="KPL52419.1"/>
    </source>
</evidence>
<dbReference type="RefSeq" id="WP_054358582.1">
    <property type="nucleotide sequence ID" value="NZ_LJYW01000001.1"/>
</dbReference>
<evidence type="ECO:0008006" key="4">
    <source>
        <dbReference type="Google" id="ProtNLM"/>
    </source>
</evidence>
<gene>
    <name evidence="2" type="ORF">ABB55_09430</name>
</gene>
<dbReference type="AlphaFoldDB" id="A0A0P6VJ95"/>
<dbReference type="STRING" id="665126.ABB55_09430"/>
<organism evidence="2 3">
    <name type="scientific">Prosthecodimorpha hirschii</name>
    <dbReference type="NCBI Taxonomy" id="665126"/>
    <lineage>
        <taxon>Bacteria</taxon>
        <taxon>Pseudomonadati</taxon>
        <taxon>Pseudomonadota</taxon>
        <taxon>Alphaproteobacteria</taxon>
        <taxon>Hyphomicrobiales</taxon>
        <taxon>Ancalomicrobiaceae</taxon>
        <taxon>Prosthecodimorpha</taxon>
    </lineage>
</organism>
<evidence type="ECO:0000256" key="1">
    <source>
        <dbReference type="SAM" id="SignalP"/>
    </source>
</evidence>
<comment type="caution">
    <text evidence="2">The sequence shown here is derived from an EMBL/GenBank/DDBJ whole genome shotgun (WGS) entry which is preliminary data.</text>
</comment>
<protein>
    <recommendedName>
        <fullName evidence="4">Transglutaminase</fullName>
    </recommendedName>
</protein>
<dbReference type="PANTHER" id="PTHR39327">
    <property type="match status" value="1"/>
</dbReference>
<reference evidence="2 3" key="2">
    <citation type="submission" date="2015-10" db="EMBL/GenBank/DDBJ databases">
        <title>Draft Genome Sequence of Prosthecomicrobium hirschii ATCC 27832.</title>
        <authorList>
            <person name="Daniel J."/>
            <person name="Givan S.A."/>
            <person name="Brun Y.V."/>
            <person name="Brown P.J."/>
        </authorList>
    </citation>
    <scope>NUCLEOTIDE SEQUENCE [LARGE SCALE GENOMIC DNA]</scope>
    <source>
        <strain evidence="2 3">16</strain>
    </source>
</reference>
<proteinExistence type="predicted"/>
<keyword evidence="1" id="KW-0732">Signal</keyword>
<sequence>MRKAKVLIAAATAIWAMSGTVQALNLAGTGTHFKKVRAGLIREGGWSVSPMGHVMFCQARPAECRKPSLVHVTRVSMTGGRFAALRTINTAVNRAIIPLNDRSGPGVIDQWSLEPRAGDCEDFAITKRHRLIAAGWPASALRLAIGRLPSGEGHAVLIARTDKGDYVLDNRTDDIRPWRQTDIRWLSMQSGANPQFWRSI</sequence>
<dbReference type="InterPro" id="IPR010319">
    <property type="entry name" value="Transglutaminase-like_Cys_pept"/>
</dbReference>
<evidence type="ECO:0000313" key="3">
    <source>
        <dbReference type="Proteomes" id="UP000048984"/>
    </source>
</evidence>
<dbReference type="Pfam" id="PF06035">
    <property type="entry name" value="Peptidase_C93"/>
    <property type="match status" value="1"/>
</dbReference>
<feature type="chain" id="PRO_5006131578" description="Transglutaminase" evidence="1">
    <location>
        <begin position="24"/>
        <end position="200"/>
    </location>
</feature>
<keyword evidence="3" id="KW-1185">Reference proteome</keyword>
<accession>A0A0P6VJ95</accession>
<dbReference type="Gene3D" id="3.10.620.30">
    <property type="match status" value="1"/>
</dbReference>
<dbReference type="EMBL" id="LJYW01000001">
    <property type="protein sequence ID" value="KPL52419.1"/>
    <property type="molecule type" value="Genomic_DNA"/>
</dbReference>
<feature type="signal peptide" evidence="1">
    <location>
        <begin position="1"/>
        <end position="23"/>
    </location>
</feature>
<name>A0A0P6VJ95_9HYPH</name>